<name>A0A2U3KGB5_9FIRM</name>
<evidence type="ECO:0000256" key="1">
    <source>
        <dbReference type="SAM" id="MobiDB-lite"/>
    </source>
</evidence>
<dbReference type="Proteomes" id="UP000238916">
    <property type="component" value="Unassembled WGS sequence"/>
</dbReference>
<accession>A0A2U3KGB5</accession>
<gene>
    <name evidence="2" type="ORF">SBF1_1940009</name>
</gene>
<protein>
    <submittedName>
        <fullName evidence="2">Uncharacterized protein</fullName>
    </submittedName>
</protein>
<organism evidence="2 3">
    <name type="scientific">Candidatus Desulfosporosinus infrequens</name>
    <dbReference type="NCBI Taxonomy" id="2043169"/>
    <lineage>
        <taxon>Bacteria</taxon>
        <taxon>Bacillati</taxon>
        <taxon>Bacillota</taxon>
        <taxon>Clostridia</taxon>
        <taxon>Eubacteriales</taxon>
        <taxon>Desulfitobacteriaceae</taxon>
        <taxon>Desulfosporosinus</taxon>
    </lineage>
</organism>
<dbReference type="AlphaFoldDB" id="A0A2U3KGB5"/>
<proteinExistence type="predicted"/>
<evidence type="ECO:0000313" key="2">
    <source>
        <dbReference type="EMBL" id="SPF38712.1"/>
    </source>
</evidence>
<evidence type="ECO:0000313" key="3">
    <source>
        <dbReference type="Proteomes" id="UP000238916"/>
    </source>
</evidence>
<reference evidence="3" key="1">
    <citation type="submission" date="2018-02" db="EMBL/GenBank/DDBJ databases">
        <authorList>
            <person name="Hausmann B."/>
        </authorList>
    </citation>
    <scope>NUCLEOTIDE SEQUENCE [LARGE SCALE GENOMIC DNA]</scope>
    <source>
        <strain evidence="3">Peat soil MAG SbF1</strain>
    </source>
</reference>
<feature type="region of interest" description="Disordered" evidence="1">
    <location>
        <begin position="16"/>
        <end position="55"/>
    </location>
</feature>
<feature type="compositionally biased region" description="Basic and acidic residues" evidence="1">
    <location>
        <begin position="16"/>
        <end position="25"/>
    </location>
</feature>
<sequence length="55" mass="6360">MDDEVRAIVSVREKFSHKQREEQAEKIGQQKNQSISSRVFPKKAKITAQQNSCQN</sequence>
<dbReference type="EMBL" id="OMOF01000106">
    <property type="protein sequence ID" value="SPF38712.1"/>
    <property type="molecule type" value="Genomic_DNA"/>
</dbReference>